<dbReference type="InterPro" id="IPR006016">
    <property type="entry name" value="UspA"/>
</dbReference>
<dbReference type="AlphaFoldDB" id="A0A8J3BV46"/>
<evidence type="ECO:0000256" key="1">
    <source>
        <dbReference type="ARBA" id="ARBA00008791"/>
    </source>
</evidence>
<dbReference type="Proteomes" id="UP000612329">
    <property type="component" value="Unassembled WGS sequence"/>
</dbReference>
<gene>
    <name evidence="4" type="ORF">GCM10007962_28430</name>
</gene>
<evidence type="ECO:0000313" key="4">
    <source>
        <dbReference type="EMBL" id="GGK32394.1"/>
    </source>
</evidence>
<comment type="caution">
    <text evidence="4">The sequence shown here is derived from an EMBL/GenBank/DDBJ whole genome shotgun (WGS) entry which is preliminary data.</text>
</comment>
<dbReference type="Pfam" id="PF00582">
    <property type="entry name" value="Usp"/>
    <property type="match status" value="1"/>
</dbReference>
<dbReference type="RefSeq" id="WP_188654356.1">
    <property type="nucleotide sequence ID" value="NZ_BMNR01000007.1"/>
</dbReference>
<comment type="similarity">
    <text evidence="1 2">Belongs to the universal stress protein A family.</text>
</comment>
<dbReference type="GO" id="GO:0005737">
    <property type="term" value="C:cytoplasm"/>
    <property type="evidence" value="ECO:0007669"/>
    <property type="project" value="UniProtKB-SubCell"/>
</dbReference>
<dbReference type="InterPro" id="IPR006015">
    <property type="entry name" value="Universal_stress_UspA"/>
</dbReference>
<proteinExistence type="inferred from homology"/>
<reference evidence="4" key="1">
    <citation type="journal article" date="2014" name="Int. J. Syst. Evol. Microbiol.">
        <title>Complete genome sequence of Corynebacterium casei LMG S-19264T (=DSM 44701T), isolated from a smear-ripened cheese.</title>
        <authorList>
            <consortium name="US DOE Joint Genome Institute (JGI-PGF)"/>
            <person name="Walter F."/>
            <person name="Albersmeier A."/>
            <person name="Kalinowski J."/>
            <person name="Ruckert C."/>
        </authorList>
    </citation>
    <scope>NUCLEOTIDE SEQUENCE</scope>
    <source>
        <strain evidence="4">JCM 12862</strain>
    </source>
</reference>
<name>A0A8J3BV46_9FLAO</name>
<dbReference type="PANTHER" id="PTHR46268">
    <property type="entry name" value="STRESS RESPONSE PROTEIN NHAX"/>
    <property type="match status" value="1"/>
</dbReference>
<organism evidence="4 5">
    <name type="scientific">Yeosuana aromativorans</name>
    <dbReference type="NCBI Taxonomy" id="288019"/>
    <lineage>
        <taxon>Bacteria</taxon>
        <taxon>Pseudomonadati</taxon>
        <taxon>Bacteroidota</taxon>
        <taxon>Flavobacteriia</taxon>
        <taxon>Flavobacteriales</taxon>
        <taxon>Flavobacteriaceae</taxon>
        <taxon>Yeosuana</taxon>
    </lineage>
</organism>
<reference evidence="4" key="2">
    <citation type="submission" date="2020-09" db="EMBL/GenBank/DDBJ databases">
        <authorList>
            <person name="Sun Q."/>
            <person name="Ohkuma M."/>
        </authorList>
    </citation>
    <scope>NUCLEOTIDE SEQUENCE</scope>
    <source>
        <strain evidence="4">JCM 12862</strain>
    </source>
</reference>
<dbReference type="Gene3D" id="3.40.50.620">
    <property type="entry name" value="HUPs"/>
    <property type="match status" value="1"/>
</dbReference>
<comment type="subcellular location">
    <subcellularLocation>
        <location evidence="2">Cytoplasm</location>
    </subcellularLocation>
</comment>
<dbReference type="EMBL" id="BMNR01000007">
    <property type="protein sequence ID" value="GGK32394.1"/>
    <property type="molecule type" value="Genomic_DNA"/>
</dbReference>
<dbReference type="SUPFAM" id="SSF52402">
    <property type="entry name" value="Adenine nucleotide alpha hydrolases-like"/>
    <property type="match status" value="1"/>
</dbReference>
<evidence type="ECO:0000256" key="2">
    <source>
        <dbReference type="PIRNR" id="PIRNR006276"/>
    </source>
</evidence>
<dbReference type="CDD" id="cd00293">
    <property type="entry name" value="USP-like"/>
    <property type="match status" value="1"/>
</dbReference>
<dbReference type="PIRSF" id="PIRSF006276">
    <property type="entry name" value="UspA"/>
    <property type="match status" value="1"/>
</dbReference>
<protein>
    <recommendedName>
        <fullName evidence="2">Universal stress protein</fullName>
    </recommendedName>
</protein>
<dbReference type="PRINTS" id="PR01438">
    <property type="entry name" value="UNVRSLSTRESS"/>
</dbReference>
<evidence type="ECO:0000313" key="5">
    <source>
        <dbReference type="Proteomes" id="UP000612329"/>
    </source>
</evidence>
<sequence length="143" mass="15520">MSYSKILIAVDSSEYSMQAAKKGFEMAHQLHAEVALLYVVDTSKALGNIDAGISAEQSLLVLKKEAEQTLDELAAMYDGDAVMKFMPEGLPTKDILKTATVWEADLIIMGTHGRTGLLHLLVGSVAEHVIRHSKIPVMVVPSK</sequence>
<feature type="domain" description="UspA" evidence="3">
    <location>
        <begin position="3"/>
        <end position="141"/>
    </location>
</feature>
<evidence type="ECO:0000259" key="3">
    <source>
        <dbReference type="Pfam" id="PF00582"/>
    </source>
</evidence>
<dbReference type="PANTHER" id="PTHR46268:SF6">
    <property type="entry name" value="UNIVERSAL STRESS PROTEIN UP12"/>
    <property type="match status" value="1"/>
</dbReference>
<accession>A0A8J3BV46</accession>
<dbReference type="InterPro" id="IPR014729">
    <property type="entry name" value="Rossmann-like_a/b/a_fold"/>
</dbReference>
<keyword evidence="2" id="KW-0963">Cytoplasm</keyword>
<keyword evidence="5" id="KW-1185">Reference proteome</keyword>